<dbReference type="Gene3D" id="3.40.50.300">
    <property type="entry name" value="P-loop containing nucleotide triphosphate hydrolases"/>
    <property type="match status" value="1"/>
</dbReference>
<reference evidence="5" key="1">
    <citation type="journal article" date="2021" name="Mol. Ecol. Resour.">
        <title>Apolygus lucorum genome provides insights into omnivorousness and mesophyll feeding.</title>
        <authorList>
            <person name="Liu Y."/>
            <person name="Liu H."/>
            <person name="Wang H."/>
            <person name="Huang T."/>
            <person name="Liu B."/>
            <person name="Yang B."/>
            <person name="Yin L."/>
            <person name="Li B."/>
            <person name="Zhang Y."/>
            <person name="Zhang S."/>
            <person name="Jiang F."/>
            <person name="Zhang X."/>
            <person name="Ren Y."/>
            <person name="Wang B."/>
            <person name="Wang S."/>
            <person name="Lu Y."/>
            <person name="Wu K."/>
            <person name="Fan W."/>
            <person name="Wang G."/>
        </authorList>
    </citation>
    <scope>NUCLEOTIDE SEQUENCE</scope>
    <source>
        <strain evidence="5">12Hb</strain>
    </source>
</reference>
<dbReference type="Pfam" id="PF02263">
    <property type="entry name" value="GBP"/>
    <property type="match status" value="1"/>
</dbReference>
<proteinExistence type="inferred from homology"/>
<evidence type="ECO:0000256" key="1">
    <source>
        <dbReference type="ARBA" id="ARBA00022741"/>
    </source>
</evidence>
<protein>
    <submittedName>
        <fullName evidence="5">Uncharacterized protein</fullName>
    </submittedName>
</protein>
<dbReference type="InterPro" id="IPR015894">
    <property type="entry name" value="Guanylate-bd_N"/>
</dbReference>
<evidence type="ECO:0000313" key="6">
    <source>
        <dbReference type="Proteomes" id="UP000466442"/>
    </source>
</evidence>
<dbReference type="SUPFAM" id="SSF48340">
    <property type="entry name" value="Interferon-induced guanylate-binding protein 1 (GBP1), C-terminal domain"/>
    <property type="match status" value="1"/>
</dbReference>
<dbReference type="InterPro" id="IPR027417">
    <property type="entry name" value="P-loop_NTPase"/>
</dbReference>
<evidence type="ECO:0000256" key="2">
    <source>
        <dbReference type="ARBA" id="ARBA00022801"/>
    </source>
</evidence>
<gene>
    <name evidence="5" type="ORF">GE061_007361</name>
</gene>
<keyword evidence="3" id="KW-0342">GTP-binding</keyword>
<keyword evidence="2" id="KW-0378">Hydrolase</keyword>
<dbReference type="Proteomes" id="UP000466442">
    <property type="component" value="Unassembled WGS sequence"/>
</dbReference>
<keyword evidence="1" id="KW-0547">Nucleotide-binding</keyword>
<accession>A0A6A4J2Z0</accession>
<evidence type="ECO:0000256" key="4">
    <source>
        <dbReference type="PROSITE-ProRule" id="PRU01052"/>
    </source>
</evidence>
<dbReference type="PROSITE" id="PS51715">
    <property type="entry name" value="G_GB1_RHD3"/>
    <property type="match status" value="1"/>
</dbReference>
<sequence length="488" mass="56685">MSIDGREVPVLHPKGDGYELDEKALSHILMDSDVKERYVVVVSVAGDYRKGKSFLLDYFLRYLNFKYPTKEKTENESEAAWMGKDGDPLEGFSWRYGSKRHTKGIWMWSRVFLTTLATKEKIAILLLDTQGSFDTESTMNQSATVFALSTMVSSNQCFNVSKNIQENDINNLQFFTEYGRIALEFEEQHTPFQRLIFLVRDWEYPGEASYGEGGGQTILEERLRYEKSMPTEKRMVRQHIRTCFSDIRCFLMPHPGPAITDPRFNGRLKDLSTDFKLHLSVLVPWILSPENLIIKQISGKKVRAKELTKFFLSYSKVLSGRDLPEPKTLYMATADGNNAVAVAEAKELYNYIMIEEIMEGQRKYVEPLVLRVEHKRVKESVMDHFDAIKKIGGEEYSAEYRKKLDDELEQMFRQIYMANHSRKHWYWRKPALYAGAALSFIALGQILRRMGVSKLTIMCDVAFKIAIFGILSWFYARYRDLDDRSRHP</sequence>
<evidence type="ECO:0000313" key="5">
    <source>
        <dbReference type="EMBL" id="KAF6199335.1"/>
    </source>
</evidence>
<keyword evidence="6" id="KW-1185">Reference proteome</keyword>
<dbReference type="Gene3D" id="1.20.58.420">
    <property type="entry name" value="AHSP"/>
    <property type="match status" value="1"/>
</dbReference>
<dbReference type="EMBL" id="WIXP02000015">
    <property type="protein sequence ID" value="KAF6199335.1"/>
    <property type="molecule type" value="Genomic_DNA"/>
</dbReference>
<dbReference type="CDD" id="cd01851">
    <property type="entry name" value="GBP"/>
    <property type="match status" value="1"/>
</dbReference>
<comment type="caution">
    <text evidence="5">The sequence shown here is derived from an EMBL/GenBank/DDBJ whole genome shotgun (WGS) entry which is preliminary data.</text>
</comment>
<dbReference type="InterPro" id="IPR036543">
    <property type="entry name" value="Guanylate-bd_C_sf"/>
</dbReference>
<evidence type="ECO:0000256" key="3">
    <source>
        <dbReference type="ARBA" id="ARBA00023134"/>
    </source>
</evidence>
<dbReference type="PANTHER" id="PTHR10751">
    <property type="entry name" value="GUANYLATE BINDING PROTEIN"/>
    <property type="match status" value="1"/>
</dbReference>
<dbReference type="AlphaFoldDB" id="A0A6A4J2Z0"/>
<dbReference type="OrthoDB" id="7788754at2759"/>
<comment type="similarity">
    <text evidence="4">Belongs to the TRAFAC class dynamin-like GTPase superfamily. GB1/RHD3 GTPase family.</text>
</comment>
<dbReference type="SUPFAM" id="SSF52540">
    <property type="entry name" value="P-loop containing nucleoside triphosphate hydrolases"/>
    <property type="match status" value="1"/>
</dbReference>
<organism evidence="5 6">
    <name type="scientific">Apolygus lucorum</name>
    <name type="common">Small green plant bug</name>
    <name type="synonym">Lygocoris lucorum</name>
    <dbReference type="NCBI Taxonomy" id="248454"/>
    <lineage>
        <taxon>Eukaryota</taxon>
        <taxon>Metazoa</taxon>
        <taxon>Ecdysozoa</taxon>
        <taxon>Arthropoda</taxon>
        <taxon>Hexapoda</taxon>
        <taxon>Insecta</taxon>
        <taxon>Pterygota</taxon>
        <taxon>Neoptera</taxon>
        <taxon>Paraneoptera</taxon>
        <taxon>Hemiptera</taxon>
        <taxon>Heteroptera</taxon>
        <taxon>Panheteroptera</taxon>
        <taxon>Cimicomorpha</taxon>
        <taxon>Miridae</taxon>
        <taxon>Mirini</taxon>
        <taxon>Apolygus</taxon>
    </lineage>
</organism>
<dbReference type="GO" id="GO:0003924">
    <property type="term" value="F:GTPase activity"/>
    <property type="evidence" value="ECO:0007669"/>
    <property type="project" value="InterPro"/>
</dbReference>
<name>A0A6A4J2Z0_APOLU</name>
<dbReference type="InterPro" id="IPR030386">
    <property type="entry name" value="G_GB1_RHD3_dom"/>
</dbReference>
<dbReference type="GO" id="GO:0005525">
    <property type="term" value="F:GTP binding"/>
    <property type="evidence" value="ECO:0007669"/>
    <property type="project" value="UniProtKB-KW"/>
</dbReference>